<evidence type="ECO:0000256" key="2">
    <source>
        <dbReference type="SAM" id="SignalP"/>
    </source>
</evidence>
<dbReference type="Proteomes" id="UP000237347">
    <property type="component" value="Unassembled WGS sequence"/>
</dbReference>
<proteinExistence type="predicted"/>
<dbReference type="EMBL" id="PKMF04000090">
    <property type="protein sequence ID" value="KAK7851207.1"/>
    <property type="molecule type" value="Genomic_DNA"/>
</dbReference>
<feature type="region of interest" description="Disordered" evidence="1">
    <location>
        <begin position="34"/>
        <end position="68"/>
    </location>
</feature>
<organism evidence="3 4">
    <name type="scientific">Quercus suber</name>
    <name type="common">Cork oak</name>
    <dbReference type="NCBI Taxonomy" id="58331"/>
    <lineage>
        <taxon>Eukaryota</taxon>
        <taxon>Viridiplantae</taxon>
        <taxon>Streptophyta</taxon>
        <taxon>Embryophyta</taxon>
        <taxon>Tracheophyta</taxon>
        <taxon>Spermatophyta</taxon>
        <taxon>Magnoliopsida</taxon>
        <taxon>eudicotyledons</taxon>
        <taxon>Gunneridae</taxon>
        <taxon>Pentapetalae</taxon>
        <taxon>rosids</taxon>
        <taxon>fabids</taxon>
        <taxon>Fagales</taxon>
        <taxon>Fagaceae</taxon>
        <taxon>Quercus</taxon>
    </lineage>
</organism>
<accession>A0AAW0LHX0</accession>
<evidence type="ECO:0000313" key="4">
    <source>
        <dbReference type="Proteomes" id="UP000237347"/>
    </source>
</evidence>
<reference evidence="3 4" key="1">
    <citation type="journal article" date="2018" name="Sci. Data">
        <title>The draft genome sequence of cork oak.</title>
        <authorList>
            <person name="Ramos A.M."/>
            <person name="Usie A."/>
            <person name="Barbosa P."/>
            <person name="Barros P.M."/>
            <person name="Capote T."/>
            <person name="Chaves I."/>
            <person name="Simoes F."/>
            <person name="Abreu I."/>
            <person name="Carrasquinho I."/>
            <person name="Faro C."/>
            <person name="Guimaraes J.B."/>
            <person name="Mendonca D."/>
            <person name="Nobrega F."/>
            <person name="Rodrigues L."/>
            <person name="Saibo N.J.M."/>
            <person name="Varela M.C."/>
            <person name="Egas C."/>
            <person name="Matos J."/>
            <person name="Miguel C.M."/>
            <person name="Oliveira M.M."/>
            <person name="Ricardo C.P."/>
            <person name="Goncalves S."/>
        </authorList>
    </citation>
    <scope>NUCLEOTIDE SEQUENCE [LARGE SCALE GENOMIC DNA]</scope>
    <source>
        <strain evidence="4">cv. HL8</strain>
    </source>
</reference>
<gene>
    <name evidence="3" type="ORF">CFP56_042736</name>
</gene>
<feature type="signal peptide" evidence="2">
    <location>
        <begin position="1"/>
        <end position="29"/>
    </location>
</feature>
<sequence>MAATSATKFMVLAALVAIMLLMFTEVATAAVDNAEPEDEGYFKRSTTPLGEEDTMAPLYHEDPTATTPLGEEDIIDYLIINN</sequence>
<keyword evidence="2" id="KW-0732">Signal</keyword>
<keyword evidence="4" id="KW-1185">Reference proteome</keyword>
<protein>
    <submittedName>
        <fullName evidence="3">Uncharacterized protein</fullName>
    </submittedName>
</protein>
<name>A0AAW0LHX0_QUESU</name>
<feature type="chain" id="PRO_5043822002" evidence="2">
    <location>
        <begin position="30"/>
        <end position="82"/>
    </location>
</feature>
<evidence type="ECO:0000313" key="3">
    <source>
        <dbReference type="EMBL" id="KAK7851207.1"/>
    </source>
</evidence>
<evidence type="ECO:0000256" key="1">
    <source>
        <dbReference type="SAM" id="MobiDB-lite"/>
    </source>
</evidence>
<comment type="caution">
    <text evidence="3">The sequence shown here is derived from an EMBL/GenBank/DDBJ whole genome shotgun (WGS) entry which is preliminary data.</text>
</comment>
<dbReference type="AlphaFoldDB" id="A0AAW0LHX0"/>